<dbReference type="EMBL" id="QGMJ01000240">
    <property type="protein sequence ID" value="TVY39201.1"/>
    <property type="molecule type" value="Genomic_DNA"/>
</dbReference>
<evidence type="ECO:0000259" key="1">
    <source>
        <dbReference type="Pfam" id="PF00155"/>
    </source>
</evidence>
<dbReference type="Proteomes" id="UP000462212">
    <property type="component" value="Unassembled WGS sequence"/>
</dbReference>
<evidence type="ECO:0000313" key="2">
    <source>
        <dbReference type="EMBL" id="TVY39201.1"/>
    </source>
</evidence>
<keyword evidence="3" id="KW-1185">Reference proteome</keyword>
<dbReference type="Gene3D" id="3.90.1150.10">
    <property type="entry name" value="Aspartate Aminotransferase, domain 1"/>
    <property type="match status" value="1"/>
</dbReference>
<dbReference type="GO" id="GO:0047536">
    <property type="term" value="F:2-aminoadipate transaminase activity"/>
    <property type="evidence" value="ECO:0007669"/>
    <property type="project" value="TreeGrafter"/>
</dbReference>
<dbReference type="PANTHER" id="PTHR42858">
    <property type="entry name" value="AMINOTRANSFERASE"/>
    <property type="match status" value="1"/>
</dbReference>
<proteinExistence type="predicted"/>
<dbReference type="InterPro" id="IPR004839">
    <property type="entry name" value="Aminotransferase_I/II_large"/>
</dbReference>
<sequence>MPPPNILDLSRGWPAPSLLPAAALLRASQTVLTDPNLFVPGLQYGDDAGYEPLRIAIAEWLQEFFSTPWTTMGRICISGGASMALACILQVFTDLVYTQNVFLVTPTYFLAFKVFEDNGFTGKLKGVPEDAEGIDIEYLEQCLLAQGIASRNGFSQPPTGISTTPQRKLFRNIIYCVPTFSNPSAKSMSIRRRQRLVQIARDHDSLVIADDVYDHLRWAPHTSSRNESAPPVLPRLVDIDHEMGGGTQRPGADGFGNVVSNGSFSKIIGPGCRTGWTEATDSFTVELSRCGSTLSGGSPSQLTGVIVCQMLKEGYLLRQLNEVMIPSLQRRHWLMRAAVQKYLIPQGASLSDSNGGYFIWITLPTPISAKDFTIRAASDENVIVAPGDIFEVSSDKGGFRFDREIRLCFAWEQEEALALGVKSLGSVLASMLRDCQGFEEHAKFTGVETVDFAPAQFSGNRIRTTHL</sequence>
<accession>A0A8H8RQS9</accession>
<dbReference type="InterPro" id="IPR015421">
    <property type="entry name" value="PyrdxlP-dep_Trfase_major"/>
</dbReference>
<dbReference type="FunFam" id="3.40.640.10:FF:000080">
    <property type="entry name" value="Aminotransferase, putative"/>
    <property type="match status" value="1"/>
</dbReference>
<comment type="caution">
    <text evidence="2">The sequence shown here is derived from an EMBL/GenBank/DDBJ whole genome shotgun (WGS) entry which is preliminary data.</text>
</comment>
<dbReference type="OrthoDB" id="7042322at2759"/>
<dbReference type="SUPFAM" id="SSF53383">
    <property type="entry name" value="PLP-dependent transferases"/>
    <property type="match status" value="1"/>
</dbReference>
<name>A0A8H8RQS9_9HELO</name>
<dbReference type="InterPro" id="IPR015422">
    <property type="entry name" value="PyrdxlP-dep_Trfase_small"/>
</dbReference>
<organism evidence="2 3">
    <name type="scientific">Lachnellula subtilissima</name>
    <dbReference type="NCBI Taxonomy" id="602034"/>
    <lineage>
        <taxon>Eukaryota</taxon>
        <taxon>Fungi</taxon>
        <taxon>Dikarya</taxon>
        <taxon>Ascomycota</taxon>
        <taxon>Pezizomycotina</taxon>
        <taxon>Leotiomycetes</taxon>
        <taxon>Helotiales</taxon>
        <taxon>Lachnaceae</taxon>
        <taxon>Lachnellula</taxon>
    </lineage>
</organism>
<dbReference type="PANTHER" id="PTHR42858:SF1">
    <property type="entry name" value="LD15494P"/>
    <property type="match status" value="1"/>
</dbReference>
<reference evidence="2 3" key="1">
    <citation type="submission" date="2018-05" db="EMBL/GenBank/DDBJ databases">
        <title>Genome sequencing and assembly of the regulated plant pathogen Lachnellula willkommii and related sister species for the development of diagnostic species identification markers.</title>
        <authorList>
            <person name="Giroux E."/>
            <person name="Bilodeau G."/>
        </authorList>
    </citation>
    <scope>NUCLEOTIDE SEQUENCE [LARGE SCALE GENOMIC DNA]</scope>
    <source>
        <strain evidence="2 3">CBS 197.66</strain>
    </source>
</reference>
<gene>
    <name evidence="2" type="primary">YER152C_1</name>
    <name evidence="2" type="ORF">LSUB1_G003070</name>
</gene>
<dbReference type="AlphaFoldDB" id="A0A8H8RQS9"/>
<dbReference type="Pfam" id="PF00155">
    <property type="entry name" value="Aminotran_1_2"/>
    <property type="match status" value="1"/>
</dbReference>
<dbReference type="Gene3D" id="3.40.640.10">
    <property type="entry name" value="Type I PLP-dependent aspartate aminotransferase-like (Major domain)"/>
    <property type="match status" value="1"/>
</dbReference>
<feature type="domain" description="Aminotransferase class I/classII large" evidence="1">
    <location>
        <begin position="42"/>
        <end position="414"/>
    </location>
</feature>
<dbReference type="InterPro" id="IPR015424">
    <property type="entry name" value="PyrdxlP-dep_Trfase"/>
</dbReference>
<protein>
    <recommendedName>
        <fullName evidence="1">Aminotransferase class I/classII large domain-containing protein</fullName>
    </recommendedName>
</protein>
<evidence type="ECO:0000313" key="3">
    <source>
        <dbReference type="Proteomes" id="UP000462212"/>
    </source>
</evidence>
<dbReference type="GO" id="GO:0030170">
    <property type="term" value="F:pyridoxal phosphate binding"/>
    <property type="evidence" value="ECO:0007669"/>
    <property type="project" value="InterPro"/>
</dbReference>
<dbReference type="CDD" id="cd00609">
    <property type="entry name" value="AAT_like"/>
    <property type="match status" value="1"/>
</dbReference>